<reference evidence="2" key="1">
    <citation type="submission" date="2023-07" db="EMBL/GenBank/DDBJ databases">
        <title>Two novel species in the genus Flavivirga.</title>
        <authorList>
            <person name="Kwon K."/>
        </authorList>
    </citation>
    <scope>NUCLEOTIDE SEQUENCE</scope>
    <source>
        <strain evidence="2">KACC 14157</strain>
    </source>
</reference>
<sequence>MRKTEIYTSEKKAMRLLVISLFFIALSVYFIINPKVFINSFLQGAYLIQGIGFLGVLFFGFGMYVATKRIVKTELALVVDTEGIHMYPKKPNSKIIDWDCIMAFSEIKINSQKNLIIEVSNPEYWLLSESNMIKKKMMQFNFANYGSPLSISTGSLAISQEDLIQVLEDGLKAKKIKTTRKEGKFFISETKIIKS</sequence>
<feature type="transmembrane region" description="Helical" evidence="1">
    <location>
        <begin position="12"/>
        <end position="32"/>
    </location>
</feature>
<organism evidence="2 3">
    <name type="scientific">Flavivirga amylovorans</name>
    <dbReference type="NCBI Taxonomy" id="870486"/>
    <lineage>
        <taxon>Bacteria</taxon>
        <taxon>Pseudomonadati</taxon>
        <taxon>Bacteroidota</taxon>
        <taxon>Flavobacteriia</taxon>
        <taxon>Flavobacteriales</taxon>
        <taxon>Flavobacteriaceae</taxon>
        <taxon>Flavivirga</taxon>
    </lineage>
</organism>
<feature type="transmembrane region" description="Helical" evidence="1">
    <location>
        <begin position="44"/>
        <end position="66"/>
    </location>
</feature>
<keyword evidence="1" id="KW-0472">Membrane</keyword>
<keyword evidence="1" id="KW-0812">Transmembrane</keyword>
<proteinExistence type="predicted"/>
<keyword evidence="3" id="KW-1185">Reference proteome</keyword>
<dbReference type="NCBIfam" id="NF041635">
    <property type="entry name" value="STM3941_fam"/>
    <property type="match status" value="1"/>
</dbReference>
<dbReference type="Proteomes" id="UP001176891">
    <property type="component" value="Unassembled WGS sequence"/>
</dbReference>
<comment type="caution">
    <text evidence="2">The sequence shown here is derived from an EMBL/GenBank/DDBJ whole genome shotgun (WGS) entry which is preliminary data.</text>
</comment>
<dbReference type="RefSeq" id="WP_303280662.1">
    <property type="nucleotide sequence ID" value="NZ_BAABCZ010000016.1"/>
</dbReference>
<evidence type="ECO:0000256" key="1">
    <source>
        <dbReference type="SAM" id="Phobius"/>
    </source>
</evidence>
<dbReference type="InterPro" id="IPR048136">
    <property type="entry name" value="STM3941-like"/>
</dbReference>
<accession>A0ABT8WX00</accession>
<gene>
    <name evidence="2" type="ORF">Q4Q39_01885</name>
</gene>
<name>A0ABT8WX00_9FLAO</name>
<evidence type="ECO:0000313" key="2">
    <source>
        <dbReference type="EMBL" id="MDO5986142.1"/>
    </source>
</evidence>
<evidence type="ECO:0000313" key="3">
    <source>
        <dbReference type="Proteomes" id="UP001176891"/>
    </source>
</evidence>
<protein>
    <submittedName>
        <fullName evidence="2">STM3941 family protein</fullName>
    </submittedName>
</protein>
<dbReference type="EMBL" id="JAUOEM010000001">
    <property type="protein sequence ID" value="MDO5986142.1"/>
    <property type="molecule type" value="Genomic_DNA"/>
</dbReference>
<keyword evidence="1" id="KW-1133">Transmembrane helix</keyword>